<name>A0A0F9PCF2_9ZZZZ</name>
<comment type="caution">
    <text evidence="1">The sequence shown here is derived from an EMBL/GenBank/DDBJ whole genome shotgun (WGS) entry which is preliminary data.</text>
</comment>
<accession>A0A0F9PCF2</accession>
<proteinExistence type="predicted"/>
<gene>
    <name evidence="1" type="ORF">LCGC14_0861140</name>
</gene>
<reference evidence="1" key="1">
    <citation type="journal article" date="2015" name="Nature">
        <title>Complex archaea that bridge the gap between prokaryotes and eukaryotes.</title>
        <authorList>
            <person name="Spang A."/>
            <person name="Saw J.H."/>
            <person name="Jorgensen S.L."/>
            <person name="Zaremba-Niedzwiedzka K."/>
            <person name="Martijn J."/>
            <person name="Lind A.E."/>
            <person name="van Eijk R."/>
            <person name="Schleper C."/>
            <person name="Guy L."/>
            <person name="Ettema T.J."/>
        </authorList>
    </citation>
    <scope>NUCLEOTIDE SEQUENCE</scope>
</reference>
<dbReference type="EMBL" id="LAZR01002614">
    <property type="protein sequence ID" value="KKN27764.1"/>
    <property type="molecule type" value="Genomic_DNA"/>
</dbReference>
<sequence length="63" mass="7592">MKLKLTDIEKISRRICERKGCPDKSYGIVEQKFLCKGHFREKVPEKKLNYSRYINNLFKKTQI</sequence>
<dbReference type="AlphaFoldDB" id="A0A0F9PCF2"/>
<organism evidence="1">
    <name type="scientific">marine sediment metagenome</name>
    <dbReference type="NCBI Taxonomy" id="412755"/>
    <lineage>
        <taxon>unclassified sequences</taxon>
        <taxon>metagenomes</taxon>
        <taxon>ecological metagenomes</taxon>
    </lineage>
</organism>
<evidence type="ECO:0000313" key="1">
    <source>
        <dbReference type="EMBL" id="KKN27764.1"/>
    </source>
</evidence>
<protein>
    <submittedName>
        <fullName evidence="1">Uncharacterized protein</fullName>
    </submittedName>
</protein>